<reference evidence="4" key="1">
    <citation type="journal article" date="2019" name="Int. J. Syst. Evol. Microbiol.">
        <title>The Global Catalogue of Microorganisms (GCM) 10K type strain sequencing project: providing services to taxonomists for standard genome sequencing and annotation.</title>
        <authorList>
            <consortium name="The Broad Institute Genomics Platform"/>
            <consortium name="The Broad Institute Genome Sequencing Center for Infectious Disease"/>
            <person name="Wu L."/>
            <person name="Ma J."/>
        </authorList>
    </citation>
    <scope>NUCLEOTIDE SEQUENCE [LARGE SCALE GENOMIC DNA]</scope>
    <source>
        <strain evidence="4">CECT 8979</strain>
    </source>
</reference>
<dbReference type="Proteomes" id="UP001595812">
    <property type="component" value="Unassembled WGS sequence"/>
</dbReference>
<dbReference type="RefSeq" id="WP_386096623.1">
    <property type="nucleotide sequence ID" value="NZ_JBHSAT010000004.1"/>
</dbReference>
<keyword evidence="1" id="KW-0732">Signal</keyword>
<keyword evidence="4" id="KW-1185">Reference proteome</keyword>
<proteinExistence type="predicted"/>
<organism evidence="3 4">
    <name type="scientific">Winogradskyella maritima</name>
    <dbReference type="NCBI Taxonomy" id="1517766"/>
    <lineage>
        <taxon>Bacteria</taxon>
        <taxon>Pseudomonadati</taxon>
        <taxon>Bacteroidota</taxon>
        <taxon>Flavobacteriia</taxon>
        <taxon>Flavobacteriales</taxon>
        <taxon>Flavobacteriaceae</taxon>
        <taxon>Winogradskyella</taxon>
    </lineage>
</organism>
<comment type="caution">
    <text evidence="3">The sequence shown here is derived from an EMBL/GenBank/DDBJ whole genome shotgun (WGS) entry which is preliminary data.</text>
</comment>
<feature type="domain" description="Secretion system C-terminal sorting" evidence="2">
    <location>
        <begin position="193"/>
        <end position="270"/>
    </location>
</feature>
<dbReference type="EMBL" id="JBHSAT010000004">
    <property type="protein sequence ID" value="MFC3876058.1"/>
    <property type="molecule type" value="Genomic_DNA"/>
</dbReference>
<dbReference type="NCBIfam" id="TIGR04183">
    <property type="entry name" value="Por_Secre_tail"/>
    <property type="match status" value="1"/>
</dbReference>
<name>A0ABV8ADA8_9FLAO</name>
<dbReference type="Pfam" id="PF18962">
    <property type="entry name" value="Por_Secre_tail"/>
    <property type="match status" value="1"/>
</dbReference>
<gene>
    <name evidence="3" type="ORF">ACFOSX_02340</name>
</gene>
<dbReference type="InterPro" id="IPR026444">
    <property type="entry name" value="Secre_tail"/>
</dbReference>
<accession>A0ABV8ADA8</accession>
<sequence>MTNDINATFSSTANFYFGTDGNTPIGQIDFVTVVLHELGHGLGILGFGEVDNDDAPTQGEIRASGFPSIWDRFIENGSEVSILDFADPSAALLAEFQSNDLFCNSEAATFYNGNVKPAIYAPGSWEAGSSYSHWDESTFPTGSTQALMTPFVANGEAIHDPGNAMLGFMQDMGWIICDNRLNTEQVVISDFYISPNPFVDRLDIQLSSNLRNDSFDATITDINGKVIFKETLQNENGQLSIEQLSMLKSSLYFLSLTSNTTGQTLVKKIIKR</sequence>
<evidence type="ECO:0000313" key="3">
    <source>
        <dbReference type="EMBL" id="MFC3876058.1"/>
    </source>
</evidence>
<evidence type="ECO:0000313" key="4">
    <source>
        <dbReference type="Proteomes" id="UP001595812"/>
    </source>
</evidence>
<protein>
    <submittedName>
        <fullName evidence="3">T9SS type A sorting domain-containing protein</fullName>
    </submittedName>
</protein>
<evidence type="ECO:0000256" key="1">
    <source>
        <dbReference type="ARBA" id="ARBA00022729"/>
    </source>
</evidence>
<evidence type="ECO:0000259" key="2">
    <source>
        <dbReference type="Pfam" id="PF18962"/>
    </source>
</evidence>